<evidence type="ECO:0000313" key="4">
    <source>
        <dbReference type="Proteomes" id="UP000182762"/>
    </source>
</evidence>
<gene>
    <name evidence="3" type="ORF">SAMN02745910_03478</name>
</gene>
<dbReference type="GeneID" id="93712078"/>
<accession>A0A1I6BD10</accession>
<proteinExistence type="predicted"/>
<reference evidence="3 4" key="1">
    <citation type="submission" date="2016-10" db="EMBL/GenBank/DDBJ databases">
        <authorList>
            <person name="Varghese N."/>
            <person name="Submissions S."/>
        </authorList>
    </citation>
    <scope>NUCLEOTIDE SEQUENCE [LARGE SCALE GENOMIC DNA]</scope>
    <source>
        <strain evidence="3 4">DSM 13796</strain>
    </source>
</reference>
<feature type="transmembrane region" description="Helical" evidence="2">
    <location>
        <begin position="12"/>
        <end position="30"/>
    </location>
</feature>
<sequence length="328" mass="38817">MFVSWMRPLDKVLLWLGLPYVLTLAAAFFMNRDNPINETAWFFVGYMVLMVMISGEKKKRRVKREYLSRNSAIWLLLGFGIGYFLLGILLGVIVGLAFGFVAHKYKLNSTYPTAILTIGWCLNIKESFQTKPSLVDKLFSIYSTTIWRETSLLLLLVALFLLIVGGLMSLFLKKGEKDSQSHSSYDRPRESYGAKGQGWGEKLKLFKNPLRSLRREAAVSKEPYPAYDKGRRAEESYLAYGERRRTDERYMDYDERRRTDEQYVDYDERRRAEERYMDYDERRRAEERYMDYDEERRANKYDREEEAPGERSRRKNIEGGRYQRRHGG</sequence>
<name>A0A1I6BD10_9BACI</name>
<feature type="transmembrane region" description="Helical" evidence="2">
    <location>
        <begin position="36"/>
        <end position="53"/>
    </location>
</feature>
<evidence type="ECO:0000313" key="3">
    <source>
        <dbReference type="EMBL" id="SFQ78830.1"/>
    </source>
</evidence>
<dbReference type="RefSeq" id="WP_061805820.1">
    <property type="nucleotide sequence ID" value="NZ_FOXX01000009.1"/>
</dbReference>
<evidence type="ECO:0000256" key="1">
    <source>
        <dbReference type="SAM" id="MobiDB-lite"/>
    </source>
</evidence>
<keyword evidence="4" id="KW-1185">Reference proteome</keyword>
<feature type="transmembrane region" description="Helical" evidence="2">
    <location>
        <begin position="152"/>
        <end position="172"/>
    </location>
</feature>
<protein>
    <recommendedName>
        <fullName evidence="5">ABC transporter permease</fullName>
    </recommendedName>
</protein>
<dbReference type="Proteomes" id="UP000182762">
    <property type="component" value="Unassembled WGS sequence"/>
</dbReference>
<dbReference type="EMBL" id="FOXX01000009">
    <property type="protein sequence ID" value="SFQ78830.1"/>
    <property type="molecule type" value="Genomic_DNA"/>
</dbReference>
<keyword evidence="2" id="KW-0812">Transmembrane</keyword>
<keyword evidence="2" id="KW-0472">Membrane</keyword>
<feature type="region of interest" description="Disordered" evidence="1">
    <location>
        <begin position="274"/>
        <end position="328"/>
    </location>
</feature>
<keyword evidence="2" id="KW-1133">Transmembrane helix</keyword>
<evidence type="ECO:0000256" key="2">
    <source>
        <dbReference type="SAM" id="Phobius"/>
    </source>
</evidence>
<comment type="caution">
    <text evidence="3">The sequence shown here is derived from an EMBL/GenBank/DDBJ whole genome shotgun (WGS) entry which is preliminary data.</text>
</comment>
<evidence type="ECO:0008006" key="5">
    <source>
        <dbReference type="Google" id="ProtNLM"/>
    </source>
</evidence>
<feature type="transmembrane region" description="Helical" evidence="2">
    <location>
        <begin position="74"/>
        <end position="102"/>
    </location>
</feature>
<organism evidence="3 4">
    <name type="scientific">Priestia endophytica DSM 13796</name>
    <dbReference type="NCBI Taxonomy" id="1121089"/>
    <lineage>
        <taxon>Bacteria</taxon>
        <taxon>Bacillati</taxon>
        <taxon>Bacillota</taxon>
        <taxon>Bacilli</taxon>
        <taxon>Bacillales</taxon>
        <taxon>Bacillaceae</taxon>
        <taxon>Priestia</taxon>
    </lineage>
</organism>
<feature type="compositionally biased region" description="Basic and acidic residues" evidence="1">
    <location>
        <begin position="274"/>
        <end position="318"/>
    </location>
</feature>